<evidence type="ECO:0000256" key="1">
    <source>
        <dbReference type="SAM" id="MobiDB-lite"/>
    </source>
</evidence>
<organism evidence="2 3">
    <name type="scientific">Trifolium medium</name>
    <dbReference type="NCBI Taxonomy" id="97028"/>
    <lineage>
        <taxon>Eukaryota</taxon>
        <taxon>Viridiplantae</taxon>
        <taxon>Streptophyta</taxon>
        <taxon>Embryophyta</taxon>
        <taxon>Tracheophyta</taxon>
        <taxon>Spermatophyta</taxon>
        <taxon>Magnoliopsida</taxon>
        <taxon>eudicotyledons</taxon>
        <taxon>Gunneridae</taxon>
        <taxon>Pentapetalae</taxon>
        <taxon>rosids</taxon>
        <taxon>fabids</taxon>
        <taxon>Fabales</taxon>
        <taxon>Fabaceae</taxon>
        <taxon>Papilionoideae</taxon>
        <taxon>50 kb inversion clade</taxon>
        <taxon>NPAAA clade</taxon>
        <taxon>Hologalegina</taxon>
        <taxon>IRL clade</taxon>
        <taxon>Trifolieae</taxon>
        <taxon>Trifolium</taxon>
    </lineage>
</organism>
<protein>
    <submittedName>
        <fullName evidence="2">Transferring glycosyl group transferase</fullName>
    </submittedName>
</protein>
<evidence type="ECO:0000313" key="2">
    <source>
        <dbReference type="EMBL" id="MCI02168.1"/>
    </source>
</evidence>
<evidence type="ECO:0000313" key="3">
    <source>
        <dbReference type="Proteomes" id="UP000265520"/>
    </source>
</evidence>
<proteinExistence type="predicted"/>
<reference evidence="2 3" key="1">
    <citation type="journal article" date="2018" name="Front. Plant Sci.">
        <title>Red Clover (Trifolium pratense) and Zigzag Clover (T. medium) - A Picture of Genomic Similarities and Differences.</title>
        <authorList>
            <person name="Dluhosova J."/>
            <person name="Istvanek J."/>
            <person name="Nedelnik J."/>
            <person name="Repkova J."/>
        </authorList>
    </citation>
    <scope>NUCLEOTIDE SEQUENCE [LARGE SCALE GENOMIC DNA]</scope>
    <source>
        <strain evidence="3">cv. 10/8</strain>
        <tissue evidence="2">Leaf</tissue>
    </source>
</reference>
<feature type="region of interest" description="Disordered" evidence="1">
    <location>
        <begin position="124"/>
        <end position="172"/>
    </location>
</feature>
<keyword evidence="3" id="KW-1185">Reference proteome</keyword>
<dbReference type="PANTHER" id="PTHR46635">
    <property type="entry name" value="GLYCOSYL TRANSFERASE FAMILY 1 PROTEIN"/>
    <property type="match status" value="1"/>
</dbReference>
<dbReference type="PANTHER" id="PTHR46635:SF1">
    <property type="entry name" value="GLYCOSYL TRANSFERASE FAMILY 1 PROTEIN"/>
    <property type="match status" value="1"/>
</dbReference>
<comment type="caution">
    <text evidence="2">The sequence shown here is derived from an EMBL/GenBank/DDBJ whole genome shotgun (WGS) entry which is preliminary data.</text>
</comment>
<name>A0A392NQL1_9FABA</name>
<dbReference type="Proteomes" id="UP000265520">
    <property type="component" value="Unassembled WGS sequence"/>
</dbReference>
<dbReference type="AlphaFoldDB" id="A0A392NQL1"/>
<feature type="compositionally biased region" description="Basic residues" evidence="1">
    <location>
        <begin position="124"/>
        <end position="133"/>
    </location>
</feature>
<accession>A0A392NQL1</accession>
<dbReference type="EMBL" id="LXQA010048325">
    <property type="protein sequence ID" value="MCI02168.1"/>
    <property type="molecule type" value="Genomic_DNA"/>
</dbReference>
<dbReference type="GO" id="GO:0016740">
    <property type="term" value="F:transferase activity"/>
    <property type="evidence" value="ECO:0007669"/>
    <property type="project" value="UniProtKB-KW"/>
</dbReference>
<sequence length="172" mass="20607">MFVDALDAQMYEEHHSTGHCPLSLSKDKQCYSRVLELLVNVWAYHSARRMVFVNPETGLMQEQHNFKNRRGQMRINWFSYNTLKNMDEDLAELSDSEDPNRHWLWPSTGEVFWQGLYERERSLRHKEKEKRKQKSLEKLNRMRKRHRQQVIGKYVKPPPDMEESSNSSLLAV</sequence>
<keyword evidence="2" id="KW-0808">Transferase</keyword>